<protein>
    <submittedName>
        <fullName evidence="1">Uncharacterized protein</fullName>
    </submittedName>
</protein>
<reference evidence="1" key="1">
    <citation type="submission" date="2014-11" db="EMBL/GenBank/DDBJ databases">
        <authorList>
            <person name="Amaro Gonzalez C."/>
        </authorList>
    </citation>
    <scope>NUCLEOTIDE SEQUENCE</scope>
</reference>
<dbReference type="EMBL" id="GBXM01090563">
    <property type="protein sequence ID" value="JAH18014.1"/>
    <property type="molecule type" value="Transcribed_RNA"/>
</dbReference>
<organism evidence="1">
    <name type="scientific">Anguilla anguilla</name>
    <name type="common">European freshwater eel</name>
    <name type="synonym">Muraena anguilla</name>
    <dbReference type="NCBI Taxonomy" id="7936"/>
    <lineage>
        <taxon>Eukaryota</taxon>
        <taxon>Metazoa</taxon>
        <taxon>Chordata</taxon>
        <taxon>Craniata</taxon>
        <taxon>Vertebrata</taxon>
        <taxon>Euteleostomi</taxon>
        <taxon>Actinopterygii</taxon>
        <taxon>Neopterygii</taxon>
        <taxon>Teleostei</taxon>
        <taxon>Anguilliformes</taxon>
        <taxon>Anguillidae</taxon>
        <taxon>Anguilla</taxon>
    </lineage>
</organism>
<reference evidence="1" key="2">
    <citation type="journal article" date="2015" name="Fish Shellfish Immunol.">
        <title>Early steps in the European eel (Anguilla anguilla)-Vibrio vulnificus interaction in the gills: Role of the RtxA13 toxin.</title>
        <authorList>
            <person name="Callol A."/>
            <person name="Pajuelo D."/>
            <person name="Ebbesson L."/>
            <person name="Teles M."/>
            <person name="MacKenzie S."/>
            <person name="Amaro C."/>
        </authorList>
    </citation>
    <scope>NUCLEOTIDE SEQUENCE</scope>
</reference>
<sequence>MTHKTSVQFNYVKNSNILYVA</sequence>
<evidence type="ECO:0000313" key="1">
    <source>
        <dbReference type="EMBL" id="JAH18014.1"/>
    </source>
</evidence>
<accession>A0A0E9QME6</accession>
<name>A0A0E9QME6_ANGAN</name>
<dbReference type="AlphaFoldDB" id="A0A0E9QME6"/>
<proteinExistence type="predicted"/>